<dbReference type="OrthoDB" id="630895at2759"/>
<proteinExistence type="predicted"/>
<dbReference type="Gene3D" id="3.40.630.30">
    <property type="match status" value="1"/>
</dbReference>
<organism evidence="2 3">
    <name type="scientific">Coniochaeta ligniaria NRRL 30616</name>
    <dbReference type="NCBI Taxonomy" id="1408157"/>
    <lineage>
        <taxon>Eukaryota</taxon>
        <taxon>Fungi</taxon>
        <taxon>Dikarya</taxon>
        <taxon>Ascomycota</taxon>
        <taxon>Pezizomycotina</taxon>
        <taxon>Sordariomycetes</taxon>
        <taxon>Sordariomycetidae</taxon>
        <taxon>Coniochaetales</taxon>
        <taxon>Coniochaetaceae</taxon>
        <taxon>Coniochaeta</taxon>
    </lineage>
</organism>
<dbReference type="STRING" id="1408157.A0A1J7J6M8"/>
<reference evidence="2 3" key="1">
    <citation type="submission" date="2016-10" db="EMBL/GenBank/DDBJ databases">
        <title>Draft genome sequence of Coniochaeta ligniaria NRRL30616, a lignocellulolytic fungus for bioabatement of inhibitors in plant biomass hydrolysates.</title>
        <authorList>
            <consortium name="DOE Joint Genome Institute"/>
            <person name="Jimenez D.J."/>
            <person name="Hector R.E."/>
            <person name="Riley R."/>
            <person name="Sun H."/>
            <person name="Grigoriev I.V."/>
            <person name="Van Elsas J.D."/>
            <person name="Nichols N.N."/>
        </authorList>
    </citation>
    <scope>NUCLEOTIDE SEQUENCE [LARGE SCALE GENOMIC DNA]</scope>
    <source>
        <strain evidence="2 3">NRRL 30616</strain>
    </source>
</reference>
<accession>A0A1J7J6M8</accession>
<dbReference type="AlphaFoldDB" id="A0A1J7J6M8"/>
<dbReference type="PROSITE" id="PS51186">
    <property type="entry name" value="GNAT"/>
    <property type="match status" value="1"/>
</dbReference>
<evidence type="ECO:0000259" key="1">
    <source>
        <dbReference type="PROSITE" id="PS51186"/>
    </source>
</evidence>
<feature type="domain" description="N-acetyltransferase" evidence="1">
    <location>
        <begin position="39"/>
        <end position="187"/>
    </location>
</feature>
<dbReference type="CDD" id="cd04301">
    <property type="entry name" value="NAT_SF"/>
    <property type="match status" value="1"/>
</dbReference>
<dbReference type="Pfam" id="PF13302">
    <property type="entry name" value="Acetyltransf_3"/>
    <property type="match status" value="1"/>
</dbReference>
<evidence type="ECO:0000313" key="2">
    <source>
        <dbReference type="EMBL" id="OIW35430.1"/>
    </source>
</evidence>
<evidence type="ECO:0000313" key="3">
    <source>
        <dbReference type="Proteomes" id="UP000182658"/>
    </source>
</evidence>
<dbReference type="PANTHER" id="PTHR43328">
    <property type="entry name" value="ACETYLTRANSFERASE-RELATED"/>
    <property type="match status" value="1"/>
</dbReference>
<dbReference type="InParanoid" id="A0A1J7J6M8"/>
<keyword evidence="2" id="KW-0012">Acyltransferase</keyword>
<keyword evidence="3" id="KW-1185">Reference proteome</keyword>
<dbReference type="InterPro" id="IPR000182">
    <property type="entry name" value="GNAT_dom"/>
</dbReference>
<dbReference type="SUPFAM" id="SSF55729">
    <property type="entry name" value="Acyl-CoA N-acyltransferases (Nat)"/>
    <property type="match status" value="1"/>
</dbReference>
<gene>
    <name evidence="2" type="ORF">CONLIGDRAFT_608710</name>
</gene>
<sequence length="199" mass="21849">MGPSSESQLQPAPASIPTPILTLPNCLVRAYHPQDAEQMVLAANSPLIAKNMRNTFPSPYTLDSANNWINLATSSPPMRNFGILAPDGQTFLGGVGLRPLVDIECRTYEVGYWIAPSAWGRGLATEVLKAFSRWAFETFEDVLRLEAGVFATNLASAKVLSKAGFVHEGTRRRAIWKNGEVLDIRIYGLLREECLGEQS</sequence>
<dbReference type="GO" id="GO:0016747">
    <property type="term" value="F:acyltransferase activity, transferring groups other than amino-acyl groups"/>
    <property type="evidence" value="ECO:0007669"/>
    <property type="project" value="InterPro"/>
</dbReference>
<protein>
    <submittedName>
        <fullName evidence="2">Acyl-CoA N-acyltransferase</fullName>
    </submittedName>
</protein>
<dbReference type="PANTHER" id="PTHR43328:SF1">
    <property type="entry name" value="N-ACETYLTRANSFERASE DOMAIN-CONTAINING PROTEIN"/>
    <property type="match status" value="1"/>
</dbReference>
<name>A0A1J7J6M8_9PEZI</name>
<dbReference type="InterPro" id="IPR016181">
    <property type="entry name" value="Acyl_CoA_acyltransferase"/>
</dbReference>
<keyword evidence="2" id="KW-0808">Transferase</keyword>
<dbReference type="EMBL" id="KV875093">
    <property type="protein sequence ID" value="OIW35430.1"/>
    <property type="molecule type" value="Genomic_DNA"/>
</dbReference>
<dbReference type="Proteomes" id="UP000182658">
    <property type="component" value="Unassembled WGS sequence"/>
</dbReference>